<dbReference type="Proteomes" id="UP000009131">
    <property type="component" value="Unassembled WGS sequence"/>
</dbReference>
<feature type="repeat" description="PPR" evidence="5">
    <location>
        <begin position="529"/>
        <end position="563"/>
    </location>
</feature>
<dbReference type="Pfam" id="PF13041">
    <property type="entry name" value="PPR_2"/>
    <property type="match status" value="1"/>
</dbReference>
<reference evidence="6 7" key="1">
    <citation type="journal article" date="2011" name="J. Gen. Appl. Microbiol.">
        <title>Draft genome sequencing of the enigmatic basidiomycete Mixia osmundae.</title>
        <authorList>
            <person name="Nishida H."/>
            <person name="Nagatsuka Y."/>
            <person name="Sugiyama J."/>
        </authorList>
    </citation>
    <scope>NUCLEOTIDE SEQUENCE [LARGE SCALE GENOMIC DNA]</scope>
    <source>
        <strain evidence="7">CBS 9802 / IAM 14324 / JCM 22182 / KY 12970</strain>
    </source>
</reference>
<evidence type="ECO:0000313" key="6">
    <source>
        <dbReference type="EMBL" id="GAA93526.1"/>
    </source>
</evidence>
<comment type="caution">
    <text evidence="6">The sequence shown here is derived from an EMBL/GenBank/DDBJ whole genome shotgun (WGS) entry which is preliminary data.</text>
</comment>
<evidence type="ECO:0000313" key="7">
    <source>
        <dbReference type="Proteomes" id="UP000009131"/>
    </source>
</evidence>
<evidence type="ECO:0000256" key="3">
    <source>
        <dbReference type="ARBA" id="ARBA00044493"/>
    </source>
</evidence>
<dbReference type="AlphaFoldDB" id="G7DSG6"/>
<evidence type="ECO:0000256" key="2">
    <source>
        <dbReference type="ARBA" id="ARBA00022737"/>
    </source>
</evidence>
<dbReference type="Gene3D" id="1.25.40.10">
    <property type="entry name" value="Tetratricopeptide repeat domain"/>
    <property type="match status" value="3"/>
</dbReference>
<accession>G7DSG6</accession>
<dbReference type="HOGENOM" id="CLU_285915_0_0_1"/>
<keyword evidence="7" id="KW-1185">Reference proteome</keyword>
<dbReference type="STRING" id="764103.G7DSG6"/>
<name>G7DSG6_MIXOS</name>
<organism evidence="6 7">
    <name type="scientific">Mixia osmundae (strain CBS 9802 / IAM 14324 / JCM 22182 / KY 12970)</name>
    <dbReference type="NCBI Taxonomy" id="764103"/>
    <lineage>
        <taxon>Eukaryota</taxon>
        <taxon>Fungi</taxon>
        <taxon>Dikarya</taxon>
        <taxon>Basidiomycota</taxon>
        <taxon>Pucciniomycotina</taxon>
        <taxon>Mixiomycetes</taxon>
        <taxon>Mixiales</taxon>
        <taxon>Mixiaceae</taxon>
        <taxon>Mixia</taxon>
    </lineage>
</organism>
<gene>
    <name evidence="6" type="primary">Mo00167</name>
    <name evidence="6" type="ORF">E5Q_00167</name>
</gene>
<dbReference type="Pfam" id="PF13812">
    <property type="entry name" value="PPR_3"/>
    <property type="match status" value="1"/>
</dbReference>
<dbReference type="EMBL" id="BABT02000007">
    <property type="protein sequence ID" value="GAA93526.1"/>
    <property type="molecule type" value="Genomic_DNA"/>
</dbReference>
<comment type="subunit">
    <text evidence="4">Binds to mitochondrial small subunit 15S rRNA.</text>
</comment>
<evidence type="ECO:0008006" key="8">
    <source>
        <dbReference type="Google" id="ProtNLM"/>
    </source>
</evidence>
<dbReference type="eggNOG" id="KOG4197">
    <property type="taxonomic scope" value="Eukaryota"/>
</dbReference>
<dbReference type="PROSITE" id="PS51375">
    <property type="entry name" value="PPR"/>
    <property type="match status" value="2"/>
</dbReference>
<sequence length="1082" mass="119336">MLTSAPLAIRSAAASFAAFSTALPRSLTAQREAVAAKLGITRALSTCSLRSDIDDDGRFMSRSPARVGTRTSLHVRERRMASLYSHYGFVRQGKGKSRLDVESQRLASSAASRTEPYLGELAPSQISRTWVRYGNLAPTHSCRPIAEAVTTALSDNGDASLDRLGPLMLLGAVLATELSIGHQIQLDLDASRALVDAIASILDKHDPEALLGARQDVQLSLLHLSTLRPDLTSHPAYSSLLDAVFCASAAVSRKLIIGPLVLFARLLAHWQDAFSLLDSNSRALQLVAAHLDYFEPALHQQAHPSLFERQSAHVLEDISAGDIIAASEPEAQRYLARAILLSVRHDQTALDAAFNSISDVVPSAIESDPNDIDTAAAAPLQPDSVPDERANEQARDIPASNVSPFGSIPAIEESLPLTQVRSSAARGRVTAYGRLLTQLSAFPIAFALVALQQGRMETWVLQLTLDIALCHAIANEQSESAYEMARQQDLIPLSRPTFIAYLRYYSGRADVERFESVWQDFVQSNHRPDVIAYTLYVSLYARRRDPVAAAQVIETMRKGGIRPDRFVWTALMDAHIAANNLKEADNVFNIMRRSTDEAAQPDATSYNCLLKGYVAMAVPYGVVSKHFYAMLDAGLPLNEFTYLHLLTSACDAGYVQEAIRVFNTMSVPRDPRMRSIRPNGYHYSMLINCLLRANRLDLAQDYLARMRADGVLPTRAQKAIFVSYFSREMTPEGLEAASQLTQQIAKTDALNARPYSGRNEARDWHVLVTPQLKTMGQLGKTEAAEELYRFVQRAGVEPSLQIATAMLDVYRRAGNLDATLAFWPEVIDTAVRSFPEVRSDSLAPRVADAQRSDVCICLSIIIRALGQAGEMQTLVEICLNYRDLGFGLDPSNFNDLCVALSLAGWHVRAFFVAEELLSVAGTRAAKLFTSERKKQRSLAISDRRAARYDMRRQRAMALTPDKPDNDALTAGAALDDFDADLAVDRPSRLSKREGALSQDKSASTYALQEGHIGLKDFTADFRTMASLSERRDAREWRLFDYSRILLTQSLEAIDEDTFQLILRTCPTVLADLSKRSPDEANP</sequence>
<dbReference type="NCBIfam" id="TIGR00756">
    <property type="entry name" value="PPR"/>
    <property type="match status" value="1"/>
</dbReference>
<protein>
    <recommendedName>
        <fullName evidence="8">Pentacotripeptide-repeat region of PRORP domain-containing protein</fullName>
    </recommendedName>
</protein>
<dbReference type="RefSeq" id="XP_014566566.1">
    <property type="nucleotide sequence ID" value="XM_014711080.1"/>
</dbReference>
<dbReference type="InterPro" id="IPR011990">
    <property type="entry name" value="TPR-like_helical_dom_sf"/>
</dbReference>
<comment type="similarity">
    <text evidence="1">Belongs to the CCM1 family.</text>
</comment>
<reference evidence="6 7" key="2">
    <citation type="journal article" date="2012" name="Open Biol.">
        <title>Characteristics of nucleosomes and linker DNA regions on the genome of the basidiomycete Mixia osmundae revealed by mono- and dinucleosome mapping.</title>
        <authorList>
            <person name="Nishida H."/>
            <person name="Kondo S."/>
            <person name="Matsumoto T."/>
            <person name="Suzuki Y."/>
            <person name="Yoshikawa H."/>
            <person name="Taylor T.D."/>
            <person name="Sugiyama J."/>
        </authorList>
    </citation>
    <scope>NUCLEOTIDE SEQUENCE [LARGE SCALE GENOMIC DNA]</scope>
    <source>
        <strain evidence="7">CBS 9802 / IAM 14324 / JCM 22182 / KY 12970</strain>
    </source>
</reference>
<dbReference type="InParanoid" id="G7DSG6"/>
<keyword evidence="2" id="KW-0677">Repeat</keyword>
<feature type="repeat" description="PPR" evidence="5">
    <location>
        <begin position="679"/>
        <end position="713"/>
    </location>
</feature>
<evidence type="ECO:0000256" key="1">
    <source>
        <dbReference type="ARBA" id="ARBA00006192"/>
    </source>
</evidence>
<evidence type="ECO:0000256" key="4">
    <source>
        <dbReference type="ARBA" id="ARBA00044511"/>
    </source>
</evidence>
<evidence type="ECO:0000256" key="5">
    <source>
        <dbReference type="PROSITE-ProRule" id="PRU00708"/>
    </source>
</evidence>
<dbReference type="Pfam" id="PF01535">
    <property type="entry name" value="PPR"/>
    <property type="match status" value="1"/>
</dbReference>
<dbReference type="PANTHER" id="PTHR47447">
    <property type="entry name" value="OS03G0856100 PROTEIN"/>
    <property type="match status" value="1"/>
</dbReference>
<dbReference type="OrthoDB" id="185373at2759"/>
<proteinExistence type="inferred from homology"/>
<dbReference type="PANTHER" id="PTHR47447:SF17">
    <property type="entry name" value="OS12G0638900 PROTEIN"/>
    <property type="match status" value="1"/>
</dbReference>
<dbReference type="InterPro" id="IPR002885">
    <property type="entry name" value="PPR_rpt"/>
</dbReference>
<comment type="function">
    <text evidence="3">Regulates mitochondrial small subunit maturation by controlling 15S rRNA 5'-end processing. Localizes to the 5' precursor of the 15S rRNA in a position that is subsequently occupied by mS47 in the mature yeast mtSSU. Uses structure and sequence-specific RNA recognition, binding to a single-stranded region of the precursor and specifically recognizing bases -6 to -1. The exchange of Ccm1 for mS47 is coupled to the irreversible removal of precursor rRNA that is accompanied by conformational changes of the mitoribosomal proteins uS5m and mS26. These conformational changes signal completion of 5'-end rRNA processing through protection of the mature 5'-end of the 15S rRNA and stabilization of mS47. The removal of the 5' precursor together with the dissociation of Ccm1 may be catalyzed by the 5'-3' exoribonuclease Pet127. Involved in the specific removal of group I introns in mitochondrial encoded transcripts.</text>
</comment>